<dbReference type="InterPro" id="IPR029056">
    <property type="entry name" value="Ribokinase-like"/>
</dbReference>
<dbReference type="SUPFAM" id="SSF53613">
    <property type="entry name" value="Ribokinase-like"/>
    <property type="match status" value="1"/>
</dbReference>
<name>A0A8H4U5F0_9HYPO</name>
<accession>A0A8H4U5F0</accession>
<dbReference type="InterPro" id="IPR011611">
    <property type="entry name" value="PfkB_dom"/>
</dbReference>
<dbReference type="OrthoDB" id="415590at2759"/>
<sequence>MAPSNQDSLDDMLTVPEIQKRYSPDCDHFHQLGAQCVVITLGHRGVLASYLEPPDVNGNQGQRTFFCPAKKKEPQPVDETGASDAFIGAYAVEIVRQMTTRGSATLDIGAAIEHGIKAGGLTTGKFGSFLAIPWRPEWDGEDVQWLTANPFQST</sequence>
<dbReference type="Pfam" id="PF00294">
    <property type="entry name" value="PfkB"/>
    <property type="match status" value="1"/>
</dbReference>
<evidence type="ECO:0000313" key="2">
    <source>
        <dbReference type="EMBL" id="KAF4970176.1"/>
    </source>
</evidence>
<keyword evidence="3" id="KW-1185">Reference proteome</keyword>
<dbReference type="Proteomes" id="UP000622797">
    <property type="component" value="Unassembled WGS sequence"/>
</dbReference>
<comment type="caution">
    <text evidence="2">The sequence shown here is derived from an EMBL/GenBank/DDBJ whole genome shotgun (WGS) entry which is preliminary data.</text>
</comment>
<gene>
    <name evidence="2" type="ORF">FSARC_2773</name>
</gene>
<organism evidence="2 3">
    <name type="scientific">Fusarium sarcochroum</name>
    <dbReference type="NCBI Taxonomy" id="1208366"/>
    <lineage>
        <taxon>Eukaryota</taxon>
        <taxon>Fungi</taxon>
        <taxon>Dikarya</taxon>
        <taxon>Ascomycota</taxon>
        <taxon>Pezizomycotina</taxon>
        <taxon>Sordariomycetes</taxon>
        <taxon>Hypocreomycetidae</taxon>
        <taxon>Hypocreales</taxon>
        <taxon>Nectriaceae</taxon>
        <taxon>Fusarium</taxon>
        <taxon>Fusarium lateritium species complex</taxon>
    </lineage>
</organism>
<evidence type="ECO:0000313" key="3">
    <source>
        <dbReference type="Proteomes" id="UP000622797"/>
    </source>
</evidence>
<proteinExistence type="predicted"/>
<dbReference type="EMBL" id="JABEXW010000135">
    <property type="protein sequence ID" value="KAF4970176.1"/>
    <property type="molecule type" value="Genomic_DNA"/>
</dbReference>
<dbReference type="AlphaFoldDB" id="A0A8H4U5F0"/>
<reference evidence="2" key="1">
    <citation type="journal article" date="2020" name="BMC Genomics">
        <title>Correction to: Identification and distribution of gene clusters required for synthesis of sphingolipid metabolism inhibitors in diverse species of the filamentous fungus Fusarium.</title>
        <authorList>
            <person name="Kim H.S."/>
            <person name="Lohmar J.M."/>
            <person name="Busman M."/>
            <person name="Brown D.W."/>
            <person name="Naumann T.A."/>
            <person name="Divon H.H."/>
            <person name="Lysoe E."/>
            <person name="Uhlig S."/>
            <person name="Proctor R.H."/>
        </authorList>
    </citation>
    <scope>NUCLEOTIDE SEQUENCE</scope>
    <source>
        <strain evidence="2">NRRL 20472</strain>
    </source>
</reference>
<feature type="domain" description="Carbohydrate kinase PfkB" evidence="1">
    <location>
        <begin position="27"/>
        <end position="128"/>
    </location>
</feature>
<dbReference type="Gene3D" id="3.40.1190.20">
    <property type="match status" value="1"/>
</dbReference>
<evidence type="ECO:0000259" key="1">
    <source>
        <dbReference type="Pfam" id="PF00294"/>
    </source>
</evidence>
<protein>
    <recommendedName>
        <fullName evidence="1">Carbohydrate kinase PfkB domain-containing protein</fullName>
    </recommendedName>
</protein>
<reference evidence="2" key="2">
    <citation type="submission" date="2020-05" db="EMBL/GenBank/DDBJ databases">
        <authorList>
            <person name="Kim H.-S."/>
            <person name="Proctor R.H."/>
            <person name="Brown D.W."/>
        </authorList>
    </citation>
    <scope>NUCLEOTIDE SEQUENCE</scope>
    <source>
        <strain evidence="2">NRRL 20472</strain>
    </source>
</reference>